<evidence type="ECO:0000313" key="1">
    <source>
        <dbReference type="EMBL" id="RMN99071.1"/>
    </source>
</evidence>
<dbReference type="EMBL" id="RBPL01000050">
    <property type="protein sequence ID" value="RMN99071.1"/>
    <property type="molecule type" value="Genomic_DNA"/>
</dbReference>
<evidence type="ECO:0000313" key="2">
    <source>
        <dbReference type="Proteomes" id="UP000278062"/>
    </source>
</evidence>
<sequence length="39" mass="4394">MPTLEHGHDSVRPDTSRYTRSATYLLTIVPHAPAWECLA</sequence>
<dbReference type="Proteomes" id="UP000278062">
    <property type="component" value="Unassembled WGS sequence"/>
</dbReference>
<organism evidence="1 2">
    <name type="scientific">Pseudomonas syringae pv. apii</name>
    <dbReference type="NCBI Taxonomy" id="81036"/>
    <lineage>
        <taxon>Bacteria</taxon>
        <taxon>Pseudomonadati</taxon>
        <taxon>Pseudomonadota</taxon>
        <taxon>Gammaproteobacteria</taxon>
        <taxon>Pseudomonadales</taxon>
        <taxon>Pseudomonadaceae</taxon>
        <taxon>Pseudomonas</taxon>
    </lineage>
</organism>
<name>A0A3M3RS84_9PSED</name>
<reference evidence="1 2" key="1">
    <citation type="submission" date="2018-08" db="EMBL/GenBank/DDBJ databases">
        <title>Recombination of ecologically and evolutionarily significant loci maintains genetic cohesion in the Pseudomonas syringae species complex.</title>
        <authorList>
            <person name="Dillon M."/>
            <person name="Thakur S."/>
            <person name="Almeida R.N.D."/>
            <person name="Weir B.S."/>
            <person name="Guttman D.S."/>
        </authorList>
    </citation>
    <scope>NUCLEOTIDE SEQUENCE [LARGE SCALE GENOMIC DNA]</scope>
    <source>
        <strain evidence="1 2">1089_5</strain>
    </source>
</reference>
<comment type="caution">
    <text evidence="1">The sequence shown here is derived from an EMBL/GenBank/DDBJ whole genome shotgun (WGS) entry which is preliminary data.</text>
</comment>
<gene>
    <name evidence="1" type="ORF">ALQ49_101842</name>
</gene>
<dbReference type="AlphaFoldDB" id="A0A3M3RS84"/>
<proteinExistence type="predicted"/>
<protein>
    <submittedName>
        <fullName evidence="1">Uncharacterized protein</fullName>
    </submittedName>
</protein>
<accession>A0A3M3RS84</accession>